<dbReference type="AlphaFoldDB" id="A0A3L6RNK0"/>
<evidence type="ECO:0000256" key="1">
    <source>
        <dbReference type="SAM" id="MobiDB-lite"/>
    </source>
</evidence>
<evidence type="ECO:0000313" key="3">
    <source>
        <dbReference type="Proteomes" id="UP000275267"/>
    </source>
</evidence>
<feature type="region of interest" description="Disordered" evidence="1">
    <location>
        <begin position="74"/>
        <end position="95"/>
    </location>
</feature>
<organism evidence="2 3">
    <name type="scientific">Panicum miliaceum</name>
    <name type="common">Proso millet</name>
    <name type="synonym">Broomcorn millet</name>
    <dbReference type="NCBI Taxonomy" id="4540"/>
    <lineage>
        <taxon>Eukaryota</taxon>
        <taxon>Viridiplantae</taxon>
        <taxon>Streptophyta</taxon>
        <taxon>Embryophyta</taxon>
        <taxon>Tracheophyta</taxon>
        <taxon>Spermatophyta</taxon>
        <taxon>Magnoliopsida</taxon>
        <taxon>Liliopsida</taxon>
        <taxon>Poales</taxon>
        <taxon>Poaceae</taxon>
        <taxon>PACMAD clade</taxon>
        <taxon>Panicoideae</taxon>
        <taxon>Panicodae</taxon>
        <taxon>Paniceae</taxon>
        <taxon>Panicinae</taxon>
        <taxon>Panicum</taxon>
        <taxon>Panicum sect. Panicum</taxon>
    </lineage>
</organism>
<sequence length="95" mass="10646">MNQQMNCGSHSTRLALINKKLTKLIKYRRQLSISPQNGRCQFMHLQKPNTLKLPDVPNQAIRTDDTHASMYLLPANPPGPSLTAAVAAPQPRRNM</sequence>
<evidence type="ECO:0000313" key="2">
    <source>
        <dbReference type="EMBL" id="RLN05451.1"/>
    </source>
</evidence>
<dbReference type="EMBL" id="PQIB02000008">
    <property type="protein sequence ID" value="RLN05451.1"/>
    <property type="molecule type" value="Genomic_DNA"/>
</dbReference>
<comment type="caution">
    <text evidence="2">The sequence shown here is derived from an EMBL/GenBank/DDBJ whole genome shotgun (WGS) entry which is preliminary data.</text>
</comment>
<name>A0A3L6RNK0_PANMI</name>
<protein>
    <submittedName>
        <fullName evidence="2">Uncharacterized protein</fullName>
    </submittedName>
</protein>
<reference evidence="3" key="1">
    <citation type="journal article" date="2019" name="Nat. Commun.">
        <title>The genome of broomcorn millet.</title>
        <authorList>
            <person name="Zou C."/>
            <person name="Miki D."/>
            <person name="Li D."/>
            <person name="Tang Q."/>
            <person name="Xiao L."/>
            <person name="Rajput S."/>
            <person name="Deng P."/>
            <person name="Jia W."/>
            <person name="Huang R."/>
            <person name="Zhang M."/>
            <person name="Sun Y."/>
            <person name="Hu J."/>
            <person name="Fu X."/>
            <person name="Schnable P.S."/>
            <person name="Li F."/>
            <person name="Zhang H."/>
            <person name="Feng B."/>
            <person name="Zhu X."/>
            <person name="Liu R."/>
            <person name="Schnable J.C."/>
            <person name="Zhu J.-K."/>
            <person name="Zhang H."/>
        </authorList>
    </citation>
    <scope>NUCLEOTIDE SEQUENCE [LARGE SCALE GENOMIC DNA]</scope>
</reference>
<proteinExistence type="predicted"/>
<accession>A0A3L6RNK0</accession>
<dbReference type="Proteomes" id="UP000275267">
    <property type="component" value="Unassembled WGS sequence"/>
</dbReference>
<keyword evidence="3" id="KW-1185">Reference proteome</keyword>
<gene>
    <name evidence="2" type="ORF">C2845_PM13G09780</name>
</gene>